<dbReference type="GO" id="GO:0008324">
    <property type="term" value="F:monoatomic cation transmembrane transporter activity"/>
    <property type="evidence" value="ECO:0007669"/>
    <property type="project" value="InterPro"/>
</dbReference>
<dbReference type="EMBL" id="VFRP01000009">
    <property type="protein sequence ID" value="TPE50809.1"/>
    <property type="molecule type" value="Genomic_DNA"/>
</dbReference>
<name>A0A501WN00_9RHOB</name>
<dbReference type="Pfam" id="PF02080">
    <property type="entry name" value="TrkA_C"/>
    <property type="match status" value="2"/>
</dbReference>
<keyword evidence="10" id="KW-1185">Reference proteome</keyword>
<dbReference type="GO" id="GO:0005886">
    <property type="term" value="C:plasma membrane"/>
    <property type="evidence" value="ECO:0007669"/>
    <property type="project" value="TreeGrafter"/>
</dbReference>
<dbReference type="Proteomes" id="UP000319255">
    <property type="component" value="Unassembled WGS sequence"/>
</dbReference>
<feature type="transmembrane region" description="Helical" evidence="7">
    <location>
        <begin position="402"/>
        <end position="435"/>
    </location>
</feature>
<feature type="domain" description="RCK C-terminal" evidence="8">
    <location>
        <begin position="212"/>
        <end position="299"/>
    </location>
</feature>
<feature type="transmembrane region" description="Helical" evidence="7">
    <location>
        <begin position="477"/>
        <end position="498"/>
    </location>
</feature>
<dbReference type="OrthoDB" id="9809303at2"/>
<accession>A0A501WN00</accession>
<keyword evidence="5 7" id="KW-1133">Transmembrane helix</keyword>
<feature type="transmembrane region" description="Helical" evidence="7">
    <location>
        <begin position="95"/>
        <end position="115"/>
    </location>
</feature>
<dbReference type="InterPro" id="IPR036721">
    <property type="entry name" value="RCK_C_sf"/>
</dbReference>
<evidence type="ECO:0000256" key="7">
    <source>
        <dbReference type="SAM" id="Phobius"/>
    </source>
</evidence>
<dbReference type="PANTHER" id="PTHR43652">
    <property type="entry name" value="BASIC AMINO ACID ANTIPORTER YFCC-RELATED"/>
    <property type="match status" value="1"/>
</dbReference>
<evidence type="ECO:0000256" key="5">
    <source>
        <dbReference type="ARBA" id="ARBA00022989"/>
    </source>
</evidence>
<evidence type="ECO:0000256" key="3">
    <source>
        <dbReference type="ARBA" id="ARBA00022692"/>
    </source>
</evidence>
<proteinExistence type="predicted"/>
<feature type="transmembrane region" description="Helical" evidence="7">
    <location>
        <begin position="147"/>
        <end position="168"/>
    </location>
</feature>
<sequence>MIEFFTQGNGPAIVTLLVLLGMLVVFILEVYPPEVTAMCGAAVLVLLGYVPQKGVLEAFSNPAPWTIAAMFIVSGGMVRTGLINELTRVVTRHAAGSRILVLVAVGVFVAVASAFTNNTPLVALMIPVTVQLAHAMSLSPSRLLIPLSYVTVLGGMITMIGTSTNILVDGVARKAGMAPFSLFEIAPLGIVVFLAGFTTLWILVPRFLPDRDSMADLLGNRKRMKFFTDVVVPEGSPLIGQQVMSVAIFKREGMRVIDVLRGDESLRRDFPEVALAEGDRVVLRTEMQELLGLKDSDQVALVDRVGSKRTTTVEALISPDCKLVGRSLGSLRLRRRYGVYPLAMHRRNQNIGRQLDEVVVRVGDTLLLEGAPEDIRRLAQDVDLIDLSETTEKPFRRGRAPLVLGVLTAIVAISAFEILPIQIVAMLGVVVLLATRTIEPEEAYSTVSASLLALIFAMLIVGEALDASGAVQMLVDWVSPHLADMPPVVVLLVLYFMTQILTELLSNNAVAVVVTPIAIALAHRLGLDPRPFAVAVMFAATLAFATPIGYQTNTMVYGPGGYKFSDYMRIGIPLNIITGITACLVIPLFWPLVAG</sequence>
<evidence type="ECO:0000256" key="1">
    <source>
        <dbReference type="ARBA" id="ARBA00004141"/>
    </source>
</evidence>
<dbReference type="SUPFAM" id="SSF116726">
    <property type="entry name" value="TrkA C-terminal domain-like"/>
    <property type="match status" value="2"/>
</dbReference>
<gene>
    <name evidence="9" type="ORF">FJM51_11180</name>
</gene>
<comment type="subcellular location">
    <subcellularLocation>
        <location evidence="1">Membrane</location>
        <topology evidence="1">Multi-pass membrane protein</topology>
    </subcellularLocation>
</comment>
<feature type="transmembrane region" description="Helical" evidence="7">
    <location>
        <begin position="447"/>
        <end position="465"/>
    </location>
</feature>
<comment type="caution">
    <text evidence="9">The sequence shown here is derived from an EMBL/GenBank/DDBJ whole genome shotgun (WGS) entry which is preliminary data.</text>
</comment>
<dbReference type="Gene3D" id="3.30.70.1450">
    <property type="entry name" value="Regulator of K+ conductance, C-terminal domain"/>
    <property type="match status" value="2"/>
</dbReference>
<reference evidence="9 10" key="1">
    <citation type="submission" date="2019-06" db="EMBL/GenBank/DDBJ databases">
        <title>A novel bacterium of genus Amaricoccus, isolated from marine sediment.</title>
        <authorList>
            <person name="Huang H."/>
            <person name="Mo K."/>
            <person name="Hu Y."/>
        </authorList>
    </citation>
    <scope>NUCLEOTIDE SEQUENCE [LARGE SCALE GENOMIC DNA]</scope>
    <source>
        <strain evidence="9 10">HB172011</strain>
    </source>
</reference>
<feature type="transmembrane region" description="Helical" evidence="7">
    <location>
        <begin position="504"/>
        <end position="525"/>
    </location>
</feature>
<feature type="transmembrane region" description="Helical" evidence="7">
    <location>
        <begin position="570"/>
        <end position="593"/>
    </location>
</feature>
<keyword evidence="6 7" id="KW-0472">Membrane</keyword>
<evidence type="ECO:0000313" key="10">
    <source>
        <dbReference type="Proteomes" id="UP000319255"/>
    </source>
</evidence>
<dbReference type="InterPro" id="IPR004680">
    <property type="entry name" value="Cit_transptr-like_dom"/>
</dbReference>
<feature type="transmembrane region" description="Helical" evidence="7">
    <location>
        <begin position="12"/>
        <end position="28"/>
    </location>
</feature>
<keyword evidence="4" id="KW-0677">Repeat</keyword>
<evidence type="ECO:0000256" key="2">
    <source>
        <dbReference type="ARBA" id="ARBA00022448"/>
    </source>
</evidence>
<dbReference type="InterPro" id="IPR051679">
    <property type="entry name" value="DASS-Related_Transporters"/>
</dbReference>
<keyword evidence="3 7" id="KW-0812">Transmembrane</keyword>
<feature type="domain" description="RCK C-terminal" evidence="8">
    <location>
        <begin position="300"/>
        <end position="384"/>
    </location>
</feature>
<feature type="transmembrane region" description="Helical" evidence="7">
    <location>
        <begin position="532"/>
        <end position="550"/>
    </location>
</feature>
<organism evidence="9 10">
    <name type="scientific">Amaricoccus solimangrovi</name>
    <dbReference type="NCBI Taxonomy" id="2589815"/>
    <lineage>
        <taxon>Bacteria</taxon>
        <taxon>Pseudomonadati</taxon>
        <taxon>Pseudomonadota</taxon>
        <taxon>Alphaproteobacteria</taxon>
        <taxon>Rhodobacterales</taxon>
        <taxon>Paracoccaceae</taxon>
        <taxon>Amaricoccus</taxon>
    </lineage>
</organism>
<keyword evidence="2" id="KW-0813">Transport</keyword>
<dbReference type="PROSITE" id="PS51202">
    <property type="entry name" value="RCK_C"/>
    <property type="match status" value="2"/>
</dbReference>
<dbReference type="AlphaFoldDB" id="A0A501WN00"/>
<evidence type="ECO:0000256" key="4">
    <source>
        <dbReference type="ARBA" id="ARBA00022737"/>
    </source>
</evidence>
<dbReference type="PANTHER" id="PTHR43652:SF2">
    <property type="entry name" value="BASIC AMINO ACID ANTIPORTER YFCC-RELATED"/>
    <property type="match status" value="1"/>
</dbReference>
<dbReference type="InterPro" id="IPR006037">
    <property type="entry name" value="RCK_C"/>
</dbReference>
<dbReference type="Pfam" id="PF03600">
    <property type="entry name" value="CitMHS"/>
    <property type="match status" value="1"/>
</dbReference>
<feature type="transmembrane region" description="Helical" evidence="7">
    <location>
        <begin position="180"/>
        <end position="204"/>
    </location>
</feature>
<evidence type="ECO:0000313" key="9">
    <source>
        <dbReference type="EMBL" id="TPE50809.1"/>
    </source>
</evidence>
<protein>
    <submittedName>
        <fullName evidence="9">SLC13 family permease</fullName>
    </submittedName>
</protein>
<evidence type="ECO:0000259" key="8">
    <source>
        <dbReference type="PROSITE" id="PS51202"/>
    </source>
</evidence>
<feature type="transmembrane region" description="Helical" evidence="7">
    <location>
        <begin position="63"/>
        <end position="83"/>
    </location>
</feature>
<evidence type="ECO:0000256" key="6">
    <source>
        <dbReference type="ARBA" id="ARBA00023136"/>
    </source>
</evidence>
<dbReference type="GO" id="GO:0006813">
    <property type="term" value="P:potassium ion transport"/>
    <property type="evidence" value="ECO:0007669"/>
    <property type="project" value="InterPro"/>
</dbReference>